<evidence type="ECO:0000313" key="3">
    <source>
        <dbReference type="Proteomes" id="UP001150942"/>
    </source>
</evidence>
<reference evidence="2" key="1">
    <citation type="submission" date="2022-11" db="EMBL/GenBank/DDBJ databases">
        <authorList>
            <person name="Petersen C."/>
        </authorList>
    </citation>
    <scope>NUCLEOTIDE SEQUENCE</scope>
    <source>
        <strain evidence="2">IBT 20477</strain>
    </source>
</reference>
<accession>A0A9W9JHN0</accession>
<keyword evidence="1" id="KW-0472">Membrane</keyword>
<dbReference type="Proteomes" id="UP001150942">
    <property type="component" value="Unassembled WGS sequence"/>
</dbReference>
<keyword evidence="1" id="KW-1133">Transmembrane helix</keyword>
<evidence type="ECO:0000313" key="2">
    <source>
        <dbReference type="EMBL" id="KAJ5196122.1"/>
    </source>
</evidence>
<keyword evidence="1" id="KW-0812">Transmembrane</keyword>
<comment type="caution">
    <text evidence="2">The sequence shown here is derived from an EMBL/GenBank/DDBJ whole genome shotgun (WGS) entry which is preliminary data.</text>
</comment>
<protein>
    <submittedName>
        <fullName evidence="2">Uncharacterized protein</fullName>
    </submittedName>
</protein>
<evidence type="ECO:0000256" key="1">
    <source>
        <dbReference type="SAM" id="Phobius"/>
    </source>
</evidence>
<gene>
    <name evidence="2" type="ORF">N7449_006601</name>
</gene>
<organism evidence="2 3">
    <name type="scientific">Penicillium cf. viridicatum</name>
    <dbReference type="NCBI Taxonomy" id="2972119"/>
    <lineage>
        <taxon>Eukaryota</taxon>
        <taxon>Fungi</taxon>
        <taxon>Dikarya</taxon>
        <taxon>Ascomycota</taxon>
        <taxon>Pezizomycotina</taxon>
        <taxon>Eurotiomycetes</taxon>
        <taxon>Eurotiomycetidae</taxon>
        <taxon>Eurotiales</taxon>
        <taxon>Aspergillaceae</taxon>
        <taxon>Penicillium</taxon>
    </lineage>
</organism>
<name>A0A9W9JHN0_9EURO</name>
<feature type="transmembrane region" description="Helical" evidence="1">
    <location>
        <begin position="61"/>
        <end position="80"/>
    </location>
</feature>
<dbReference type="EMBL" id="JAPQKQ010000005">
    <property type="protein sequence ID" value="KAJ5196122.1"/>
    <property type="molecule type" value="Genomic_DNA"/>
</dbReference>
<proteinExistence type="predicted"/>
<dbReference type="AlphaFoldDB" id="A0A9W9JHN0"/>
<reference evidence="2" key="2">
    <citation type="journal article" date="2023" name="IMA Fungus">
        <title>Comparative genomic study of the Penicillium genus elucidates a diverse pangenome and 15 lateral gene transfer events.</title>
        <authorList>
            <person name="Petersen C."/>
            <person name="Sorensen T."/>
            <person name="Nielsen M.R."/>
            <person name="Sondergaard T.E."/>
            <person name="Sorensen J.L."/>
            <person name="Fitzpatrick D.A."/>
            <person name="Frisvad J.C."/>
            <person name="Nielsen K.L."/>
        </authorList>
    </citation>
    <scope>NUCLEOTIDE SEQUENCE</scope>
    <source>
        <strain evidence="2">IBT 20477</strain>
    </source>
</reference>
<sequence length="136" mass="15157">MLCTYTRRSYKSTERTELDKSLNVIEKKTIPMRRLDGVSQILLGKYRCIVDELVVDSFVRLLGIGAGVLGWLLDSLGFLIRSHGLRYPFLLLTGDEEAATTFAHLLLPGSEEDGYCHEENVLGVENAKVTPKVTVA</sequence>
<keyword evidence="3" id="KW-1185">Reference proteome</keyword>